<accession>A0A3Q3B403</accession>
<evidence type="ECO:0000256" key="1">
    <source>
        <dbReference type="ARBA" id="ARBA00022614"/>
    </source>
</evidence>
<dbReference type="GeneID" id="108245437"/>
<dbReference type="CTD" id="375387"/>
<dbReference type="Pfam" id="PF13306">
    <property type="entry name" value="LRR_5"/>
    <property type="match status" value="1"/>
</dbReference>
<dbReference type="InterPro" id="IPR003591">
    <property type="entry name" value="Leu-rich_rpt_typical-subtyp"/>
</dbReference>
<dbReference type="AlphaFoldDB" id="A0A3Q3B403"/>
<name>A0A3Q3B403_KRYMA</name>
<dbReference type="PANTHER" id="PTHR45712">
    <property type="entry name" value="AGAP008170-PA"/>
    <property type="match status" value="1"/>
</dbReference>
<feature type="chain" id="PRO_5018649501" evidence="4">
    <location>
        <begin position="26"/>
        <end position="684"/>
    </location>
</feature>
<keyword evidence="4" id="KW-0732">Signal</keyword>
<sequence length="684" mass="76994">MPARGLTPLLFCLLPVWTILTPASGHPQHSPCSLEQQTAHCSNRKLSSVPVGLPGSLEELQLNYNHIKTLQDDSLLLYPSLNTLSLACSGLEKLESNVFQASRLLESLNLPNNNLNIGYQESSLALRKVPRLQVLDLSGNKLNDEMASTLLENLTSLEYLNLSGNLLMRLDETSFRDLHQLKDLDLSRNIMFEMDGAFDGNLKLRRLNLAFNYLPCLIDFHMTQLLVLNVSHNAVEWFIARQDLNETFQLETLDLSHNKLLFFPFLPKRSNLQNLYLSHNIVRFYEHFADNATFPNSSSTVEFYNLKKHVSNVSAQLWDDSLHGDISAVEILDLRYNQVDYFPRGFIGKMSSLSRLHVGTNCLKTLNFTSERFSGSLYELDISNNRLKQVLADDGALTNLDNLTYFNLSLNSLKELPYGLFSSLPKIQSVDLSYNSVNICRPEEAKVGAPSFSACVDWSNIMSLRQLYLKGCNLESIPASAFTGLSLTHLELSDNPGLVVQDSLQSLGGTLQHLGLGNTQVKDLEFSPFQSLRSLNLSRNSLLHIPSSILNIEVLEVLDLRDNELSTIPSGQADTLALTLQTVFLTGNPFDCCQTEWFKTFQTSAVNMAGQAEILCEDLFHTTHRALDSHRFLCFEGESVLWYILLLVPVCLFFVGVSIVVFLTFKPRMLQKSIKKKYLKPTSY</sequence>
<dbReference type="OMA" id="DWAMVTC"/>
<dbReference type="STRING" id="37003.ENSKMAP00000023701"/>
<dbReference type="KEGG" id="kmr:108245437"/>
<feature type="transmembrane region" description="Helical" evidence="3">
    <location>
        <begin position="640"/>
        <end position="665"/>
    </location>
</feature>
<dbReference type="RefSeq" id="XP_017287836.1">
    <property type="nucleotide sequence ID" value="XM_017432347.3"/>
</dbReference>
<protein>
    <submittedName>
        <fullName evidence="5">Negative regulator of reactive oxygen species</fullName>
    </submittedName>
</protein>
<evidence type="ECO:0000256" key="4">
    <source>
        <dbReference type="SAM" id="SignalP"/>
    </source>
</evidence>
<keyword evidence="1" id="KW-0433">Leucine-rich repeat</keyword>
<dbReference type="PANTHER" id="PTHR45712:SF30">
    <property type="entry name" value="LRRNT DOMAIN-CONTAINING PROTEIN"/>
    <property type="match status" value="1"/>
</dbReference>
<keyword evidence="6" id="KW-1185">Reference proteome</keyword>
<evidence type="ECO:0000256" key="2">
    <source>
        <dbReference type="ARBA" id="ARBA00022737"/>
    </source>
</evidence>
<dbReference type="InterPro" id="IPR050333">
    <property type="entry name" value="SLRP"/>
</dbReference>
<dbReference type="GO" id="GO:0005615">
    <property type="term" value="C:extracellular space"/>
    <property type="evidence" value="ECO:0007669"/>
    <property type="project" value="TreeGrafter"/>
</dbReference>
<dbReference type="InterPro" id="IPR032675">
    <property type="entry name" value="LRR_dom_sf"/>
</dbReference>
<dbReference type="SUPFAM" id="SSF52058">
    <property type="entry name" value="L domain-like"/>
    <property type="match status" value="2"/>
</dbReference>
<keyword evidence="3" id="KW-0812">Transmembrane</keyword>
<feature type="signal peptide" evidence="4">
    <location>
        <begin position="1"/>
        <end position="25"/>
    </location>
</feature>
<dbReference type="InterPro" id="IPR026906">
    <property type="entry name" value="LRR_5"/>
</dbReference>
<dbReference type="PROSITE" id="PS51450">
    <property type="entry name" value="LRR"/>
    <property type="match status" value="4"/>
</dbReference>
<organism evidence="5 6">
    <name type="scientific">Kryptolebias marmoratus</name>
    <name type="common">Mangrove killifish</name>
    <name type="synonym">Rivulus marmoratus</name>
    <dbReference type="NCBI Taxonomy" id="37003"/>
    <lineage>
        <taxon>Eukaryota</taxon>
        <taxon>Metazoa</taxon>
        <taxon>Chordata</taxon>
        <taxon>Craniata</taxon>
        <taxon>Vertebrata</taxon>
        <taxon>Euteleostomi</taxon>
        <taxon>Actinopterygii</taxon>
        <taxon>Neopterygii</taxon>
        <taxon>Teleostei</taxon>
        <taxon>Neoteleostei</taxon>
        <taxon>Acanthomorphata</taxon>
        <taxon>Ovalentaria</taxon>
        <taxon>Atherinomorphae</taxon>
        <taxon>Cyprinodontiformes</taxon>
        <taxon>Rivulidae</taxon>
        <taxon>Kryptolebias</taxon>
    </lineage>
</organism>
<dbReference type="Pfam" id="PF00560">
    <property type="entry name" value="LRR_1"/>
    <property type="match status" value="3"/>
</dbReference>
<dbReference type="Gene3D" id="3.80.10.10">
    <property type="entry name" value="Ribonuclease Inhibitor"/>
    <property type="match status" value="4"/>
</dbReference>
<dbReference type="Ensembl" id="ENSKMAT00000024003.1">
    <property type="protein sequence ID" value="ENSKMAP00000023701.1"/>
    <property type="gene ID" value="ENSKMAG00000017576.1"/>
</dbReference>
<dbReference type="Proteomes" id="UP000264800">
    <property type="component" value="Unplaced"/>
</dbReference>
<proteinExistence type="predicted"/>
<keyword evidence="2" id="KW-0677">Repeat</keyword>
<dbReference type="SMART" id="SM00369">
    <property type="entry name" value="LRR_TYP"/>
    <property type="match status" value="11"/>
</dbReference>
<keyword evidence="3" id="KW-0472">Membrane</keyword>
<reference evidence="5" key="2">
    <citation type="submission" date="2025-09" db="UniProtKB">
        <authorList>
            <consortium name="Ensembl"/>
        </authorList>
    </citation>
    <scope>IDENTIFICATION</scope>
</reference>
<keyword evidence="3" id="KW-1133">Transmembrane helix</keyword>
<dbReference type="OrthoDB" id="676979at2759"/>
<reference evidence="5" key="1">
    <citation type="submission" date="2025-08" db="UniProtKB">
        <authorList>
            <consortium name="Ensembl"/>
        </authorList>
    </citation>
    <scope>IDENTIFICATION</scope>
</reference>
<dbReference type="GeneTree" id="ENSGT00940000157975"/>
<dbReference type="RefSeq" id="XP_017287835.1">
    <property type="nucleotide sequence ID" value="XM_017432346.3"/>
</dbReference>
<evidence type="ECO:0000256" key="3">
    <source>
        <dbReference type="SAM" id="Phobius"/>
    </source>
</evidence>
<dbReference type="InterPro" id="IPR001611">
    <property type="entry name" value="Leu-rich_rpt"/>
</dbReference>
<evidence type="ECO:0000313" key="5">
    <source>
        <dbReference type="Ensembl" id="ENSKMAP00000023701.1"/>
    </source>
</evidence>
<evidence type="ECO:0000313" key="6">
    <source>
        <dbReference type="Proteomes" id="UP000264800"/>
    </source>
</evidence>
<dbReference type="Pfam" id="PF13855">
    <property type="entry name" value="LRR_8"/>
    <property type="match status" value="2"/>
</dbReference>